<dbReference type="AlphaFoldDB" id="A0A137P2T4"/>
<dbReference type="Proteomes" id="UP000070444">
    <property type="component" value="Unassembled WGS sequence"/>
</dbReference>
<protein>
    <submittedName>
        <fullName evidence="1">Uncharacterized protein</fullName>
    </submittedName>
</protein>
<name>A0A137P2T4_CONC2</name>
<proteinExistence type="predicted"/>
<dbReference type="GO" id="GO:0005634">
    <property type="term" value="C:nucleus"/>
    <property type="evidence" value="ECO:0007669"/>
    <property type="project" value="TreeGrafter"/>
</dbReference>
<accession>A0A137P2T4</accession>
<sequence>MASNSNDINSQELEFKQTYEGSDDSDSNNYLTENSNNQENLLYDENLDDIDELWHQKSVKEYNTLVQNEDSHTTDAVLSCAMCWTTVCYDCQAHIKFKNQFRAMFAKNVRVDTSKVFTYEKGKLVETEPILITHEMEAGADVASLLLPNLFFPVHCEYCENQLGMYDHDELFHFFNVISSPP</sequence>
<dbReference type="STRING" id="796925.A0A137P2T4"/>
<keyword evidence="2" id="KW-1185">Reference proteome</keyword>
<evidence type="ECO:0000313" key="1">
    <source>
        <dbReference type="EMBL" id="KXN69251.1"/>
    </source>
</evidence>
<dbReference type="OMA" id="IFVVNCK"/>
<dbReference type="InterPro" id="IPR019370">
    <property type="entry name" value="E2F-assoc_phosphoprotein"/>
</dbReference>
<evidence type="ECO:0000313" key="2">
    <source>
        <dbReference type="Proteomes" id="UP000070444"/>
    </source>
</evidence>
<organism evidence="1 2">
    <name type="scientific">Conidiobolus coronatus (strain ATCC 28846 / CBS 209.66 / NRRL 28638)</name>
    <name type="common">Delacroixia coronata</name>
    <dbReference type="NCBI Taxonomy" id="796925"/>
    <lineage>
        <taxon>Eukaryota</taxon>
        <taxon>Fungi</taxon>
        <taxon>Fungi incertae sedis</taxon>
        <taxon>Zoopagomycota</taxon>
        <taxon>Entomophthoromycotina</taxon>
        <taxon>Entomophthoromycetes</taxon>
        <taxon>Entomophthorales</taxon>
        <taxon>Ancylistaceae</taxon>
        <taxon>Conidiobolus</taxon>
    </lineage>
</organism>
<dbReference type="OrthoDB" id="122464at2759"/>
<reference evidence="1 2" key="1">
    <citation type="journal article" date="2015" name="Genome Biol. Evol.">
        <title>Phylogenomic analyses indicate that early fungi evolved digesting cell walls of algal ancestors of land plants.</title>
        <authorList>
            <person name="Chang Y."/>
            <person name="Wang S."/>
            <person name="Sekimoto S."/>
            <person name="Aerts A.L."/>
            <person name="Choi C."/>
            <person name="Clum A."/>
            <person name="LaButti K.M."/>
            <person name="Lindquist E.A."/>
            <person name="Yee Ngan C."/>
            <person name="Ohm R.A."/>
            <person name="Salamov A.A."/>
            <person name="Grigoriev I.V."/>
            <person name="Spatafora J.W."/>
            <person name="Berbee M.L."/>
        </authorList>
    </citation>
    <scope>NUCLEOTIDE SEQUENCE [LARGE SCALE GENOMIC DNA]</scope>
    <source>
        <strain evidence="1 2">NRRL 28638</strain>
    </source>
</reference>
<dbReference type="PANTHER" id="PTHR15967">
    <property type="entry name" value="E2F-ASSOCIATED PHOSPHOPROTEIN"/>
    <property type="match status" value="1"/>
</dbReference>
<dbReference type="PANTHER" id="PTHR15967:SF0">
    <property type="entry name" value="E2F-ASSOCIATED PHOSPHOPROTEIN"/>
    <property type="match status" value="1"/>
</dbReference>
<dbReference type="EMBL" id="KQ964542">
    <property type="protein sequence ID" value="KXN69251.1"/>
    <property type="molecule type" value="Genomic_DNA"/>
</dbReference>
<gene>
    <name evidence="1" type="ORF">CONCODRAFT_79411</name>
</gene>
<dbReference type="Pfam" id="PF10238">
    <property type="entry name" value="Eapp_C"/>
    <property type="match status" value="1"/>
</dbReference>